<proteinExistence type="inferred from homology"/>
<keyword evidence="3" id="KW-0285">Flavoprotein</keyword>
<evidence type="ECO:0000259" key="6">
    <source>
        <dbReference type="PROSITE" id="PS00624"/>
    </source>
</evidence>
<dbReference type="Pfam" id="PF00732">
    <property type="entry name" value="GMC_oxred_N"/>
    <property type="match status" value="2"/>
</dbReference>
<dbReference type="SUPFAM" id="SSF51905">
    <property type="entry name" value="FAD/NAD(P)-binding domain"/>
    <property type="match status" value="1"/>
</dbReference>
<dbReference type="Gene3D" id="3.30.560.10">
    <property type="entry name" value="Glucose Oxidase, domain 3"/>
    <property type="match status" value="1"/>
</dbReference>
<dbReference type="InterPro" id="IPR000172">
    <property type="entry name" value="GMC_OxRdtase_N"/>
</dbReference>
<keyword evidence="4 5" id="KW-0274">FAD</keyword>
<dbReference type="InterPro" id="IPR036188">
    <property type="entry name" value="FAD/NAD-bd_sf"/>
</dbReference>
<evidence type="ECO:0000256" key="4">
    <source>
        <dbReference type="ARBA" id="ARBA00022827"/>
    </source>
</evidence>
<dbReference type="GO" id="GO:0016614">
    <property type="term" value="F:oxidoreductase activity, acting on CH-OH group of donors"/>
    <property type="evidence" value="ECO:0007669"/>
    <property type="project" value="InterPro"/>
</dbReference>
<comment type="similarity">
    <text evidence="2">Belongs to the GMC oxidoreductase family.</text>
</comment>
<dbReference type="Gene3D" id="3.50.50.60">
    <property type="entry name" value="FAD/NAD(P)-binding domain"/>
    <property type="match status" value="1"/>
</dbReference>
<feature type="binding site" evidence="5">
    <location>
        <position position="205"/>
    </location>
    <ligand>
        <name>FAD</name>
        <dbReference type="ChEBI" id="CHEBI:57692"/>
    </ligand>
</feature>
<organism evidence="7 8">
    <name type="scientific">Jimgerdemannia flammicorona</name>
    <dbReference type="NCBI Taxonomy" id="994334"/>
    <lineage>
        <taxon>Eukaryota</taxon>
        <taxon>Fungi</taxon>
        <taxon>Fungi incertae sedis</taxon>
        <taxon>Mucoromycota</taxon>
        <taxon>Mucoromycotina</taxon>
        <taxon>Endogonomycetes</taxon>
        <taxon>Endogonales</taxon>
        <taxon>Endogonaceae</taxon>
        <taxon>Jimgerdemannia</taxon>
    </lineage>
</organism>
<comment type="cofactor">
    <cofactor evidence="1 5">
        <name>FAD</name>
        <dbReference type="ChEBI" id="CHEBI:57692"/>
    </cofactor>
</comment>
<comment type="caution">
    <text evidence="7">The sequence shown here is derived from an EMBL/GenBank/DDBJ whole genome shotgun (WGS) entry which is preliminary data.</text>
</comment>
<reference evidence="7 8" key="1">
    <citation type="journal article" date="2018" name="New Phytol.">
        <title>Phylogenomics of Endogonaceae and evolution of mycorrhizas within Mucoromycota.</title>
        <authorList>
            <person name="Chang Y."/>
            <person name="Desiro A."/>
            <person name="Na H."/>
            <person name="Sandor L."/>
            <person name="Lipzen A."/>
            <person name="Clum A."/>
            <person name="Barry K."/>
            <person name="Grigoriev I.V."/>
            <person name="Martin F.M."/>
            <person name="Stajich J.E."/>
            <person name="Smith M.E."/>
            <person name="Bonito G."/>
            <person name="Spatafora J.W."/>
        </authorList>
    </citation>
    <scope>NUCLEOTIDE SEQUENCE [LARGE SCALE GENOMIC DNA]</scope>
    <source>
        <strain evidence="7 8">GMNB39</strain>
    </source>
</reference>
<dbReference type="PROSITE" id="PS00624">
    <property type="entry name" value="GMC_OXRED_2"/>
    <property type="match status" value="1"/>
</dbReference>
<evidence type="ECO:0000256" key="2">
    <source>
        <dbReference type="ARBA" id="ARBA00010790"/>
    </source>
</evidence>
<evidence type="ECO:0000256" key="3">
    <source>
        <dbReference type="ARBA" id="ARBA00022630"/>
    </source>
</evidence>
<dbReference type="EMBL" id="RBNI01018531">
    <property type="protein sequence ID" value="RUO97077.1"/>
    <property type="molecule type" value="Genomic_DNA"/>
</dbReference>
<evidence type="ECO:0000313" key="7">
    <source>
        <dbReference type="EMBL" id="RUO97077.1"/>
    </source>
</evidence>
<dbReference type="PIRSF" id="PIRSF000137">
    <property type="entry name" value="Alcohol_oxidase"/>
    <property type="match status" value="1"/>
</dbReference>
<feature type="binding site" evidence="5">
    <location>
        <position position="370"/>
    </location>
    <ligand>
        <name>FAD</name>
        <dbReference type="ChEBI" id="CHEBI:57692"/>
    </ligand>
</feature>
<evidence type="ECO:0000256" key="5">
    <source>
        <dbReference type="PIRSR" id="PIRSR000137-2"/>
    </source>
</evidence>
<name>A0A433A316_9FUNG</name>
<dbReference type="Pfam" id="PF05199">
    <property type="entry name" value="GMC_oxred_C"/>
    <property type="match status" value="1"/>
</dbReference>
<accession>A0A433A316</accession>
<keyword evidence="8" id="KW-1185">Reference proteome</keyword>
<sequence length="706" mass="78734">MGNQFSSFDDYERYAQDPKSALQLALEYIKEHEKDLDPRNPNLAVVRVHARNLLIQAIARSTKEAAERSPPTLQALTQDTAGSLLNLDEETRSLWKNYVDIRDKANISEPGESYDFIIVGAGTAGCVLARELIKKIKRISILVLEAGPCDAQINDKIHAPFDASALWGTSGCDWGYRTQVQKMKGTVDPNRTVTNPSFAFPRGKVWGGSSSTNAMIYMRGQRHEYDKWAAQGREYHEIWNWGKCLEAFKETESNARPEPDTAFQSLHGFDGLLHVQDSNNGIYTVMQDVIDTAKKLNIPENIDFNGSTQNGVGKYQVTMKDGRRWSFADGYLNDALKNKIEAHSKPIGDLQSGKYVAVLNGVNVKSESRVTRILWGKNKGPNGEAIAMGVEYIYQGEKYKVHLNPDGELLLSAGAINSPQILMLSGIGPTAQLQNAEIKTNIEVLVDLPVGRNLWDHPLCTVTASIDRPTMQTDLHAWSNGPEVAIFHKGEEHGKIPDKAHFDNEKPDIQHSCSASIFDQSIANPPDPKVAPFSGDGFTLAPVLNIPESIGWLELKSDNPIDPPKIFVNYYDKPSDLYRMMSAVKLARKLIRSMNPSLNAKELGFKDKYGHWQSGNEMTDEEYENYIRAKTYTSFHPCGTTKMAPREKGGVVDHHLRVYGTKHLRVVDASIFPEIPSGNLNAPTGMVAWRASTFIIEEYKKRTGLQ</sequence>
<dbReference type="GO" id="GO:0050660">
    <property type="term" value="F:flavin adenine dinucleotide binding"/>
    <property type="evidence" value="ECO:0007669"/>
    <property type="project" value="InterPro"/>
</dbReference>
<dbReference type="AlphaFoldDB" id="A0A433A316"/>
<dbReference type="Proteomes" id="UP000268093">
    <property type="component" value="Unassembled WGS sequence"/>
</dbReference>
<evidence type="ECO:0000256" key="1">
    <source>
        <dbReference type="ARBA" id="ARBA00001974"/>
    </source>
</evidence>
<feature type="domain" description="Glucose-methanol-choline oxidoreductase N-terminal" evidence="6">
    <location>
        <begin position="414"/>
        <end position="428"/>
    </location>
</feature>
<dbReference type="InterPro" id="IPR012132">
    <property type="entry name" value="GMC_OxRdtase"/>
</dbReference>
<dbReference type="InterPro" id="IPR007867">
    <property type="entry name" value="GMC_OxRtase_C"/>
</dbReference>
<dbReference type="SUPFAM" id="SSF54373">
    <property type="entry name" value="FAD-linked reductases, C-terminal domain"/>
    <property type="match status" value="1"/>
</dbReference>
<gene>
    <name evidence="7" type="ORF">BC936DRAFT_141027</name>
</gene>
<dbReference type="PANTHER" id="PTHR11552:SF147">
    <property type="entry name" value="CHOLINE DEHYDROGENASE, MITOCHONDRIAL"/>
    <property type="match status" value="1"/>
</dbReference>
<protein>
    <recommendedName>
        <fullName evidence="6">Glucose-methanol-choline oxidoreductase N-terminal domain-containing protein</fullName>
    </recommendedName>
</protein>
<dbReference type="OrthoDB" id="269227at2759"/>
<evidence type="ECO:0000313" key="8">
    <source>
        <dbReference type="Proteomes" id="UP000268093"/>
    </source>
</evidence>
<dbReference type="PANTHER" id="PTHR11552">
    <property type="entry name" value="GLUCOSE-METHANOL-CHOLINE GMC OXIDOREDUCTASE"/>
    <property type="match status" value="1"/>
</dbReference>